<accession>A0ABC8SKZ1</accession>
<dbReference type="PANTHER" id="PTHR47074:SF11">
    <property type="entry name" value="REVERSE TRANSCRIPTASE-LIKE PROTEIN"/>
    <property type="match status" value="1"/>
</dbReference>
<dbReference type="Pfam" id="PF13456">
    <property type="entry name" value="RVT_3"/>
    <property type="match status" value="1"/>
</dbReference>
<dbReference type="AlphaFoldDB" id="A0ABC8SKZ1"/>
<reference evidence="2 3" key="1">
    <citation type="submission" date="2024-02" db="EMBL/GenBank/DDBJ databases">
        <authorList>
            <person name="Vignale AGUSTIN F."/>
            <person name="Sosa J E."/>
            <person name="Modenutti C."/>
        </authorList>
    </citation>
    <scope>NUCLEOTIDE SEQUENCE [LARGE SCALE GENOMIC DNA]</scope>
</reference>
<evidence type="ECO:0000313" key="2">
    <source>
        <dbReference type="EMBL" id="CAK9155277.1"/>
    </source>
</evidence>
<dbReference type="InterPro" id="IPR002156">
    <property type="entry name" value="RNaseH_domain"/>
</dbReference>
<dbReference type="Proteomes" id="UP001642360">
    <property type="component" value="Unassembled WGS sequence"/>
</dbReference>
<proteinExistence type="predicted"/>
<feature type="domain" description="RNase H type-1" evidence="1">
    <location>
        <begin position="63"/>
        <end position="112"/>
    </location>
</feature>
<evidence type="ECO:0000313" key="3">
    <source>
        <dbReference type="Proteomes" id="UP001642360"/>
    </source>
</evidence>
<sequence length="119" mass="12986">MESLNIVSAKFWTSNLVENLNSFCQAVEILSKVAFIGQYLPPTLDHPGLVSWLRPPTSLVKANCDGSFDEKMKQSAIGVVIRDHTGAVVDGLALQSPFESSLYSEAIALREACMWLSAL</sequence>
<dbReference type="PANTHER" id="PTHR47074">
    <property type="entry name" value="BNAC02G40300D PROTEIN"/>
    <property type="match status" value="1"/>
</dbReference>
<name>A0ABC8SKZ1_9AQUA</name>
<dbReference type="InterPro" id="IPR052929">
    <property type="entry name" value="RNase_H-like_EbsB-rel"/>
</dbReference>
<gene>
    <name evidence="2" type="ORF">ILEXP_LOCUS23676</name>
</gene>
<comment type="caution">
    <text evidence="2">The sequence shown here is derived from an EMBL/GenBank/DDBJ whole genome shotgun (WGS) entry which is preliminary data.</text>
</comment>
<organism evidence="2 3">
    <name type="scientific">Ilex paraguariensis</name>
    <name type="common">yerba mate</name>
    <dbReference type="NCBI Taxonomy" id="185542"/>
    <lineage>
        <taxon>Eukaryota</taxon>
        <taxon>Viridiplantae</taxon>
        <taxon>Streptophyta</taxon>
        <taxon>Embryophyta</taxon>
        <taxon>Tracheophyta</taxon>
        <taxon>Spermatophyta</taxon>
        <taxon>Magnoliopsida</taxon>
        <taxon>eudicotyledons</taxon>
        <taxon>Gunneridae</taxon>
        <taxon>Pentapetalae</taxon>
        <taxon>asterids</taxon>
        <taxon>campanulids</taxon>
        <taxon>Aquifoliales</taxon>
        <taxon>Aquifoliaceae</taxon>
        <taxon>Ilex</taxon>
    </lineage>
</organism>
<protein>
    <recommendedName>
        <fullName evidence="1">RNase H type-1 domain-containing protein</fullName>
    </recommendedName>
</protein>
<dbReference type="EMBL" id="CAUOFW020002669">
    <property type="protein sequence ID" value="CAK9155277.1"/>
    <property type="molecule type" value="Genomic_DNA"/>
</dbReference>
<evidence type="ECO:0000259" key="1">
    <source>
        <dbReference type="Pfam" id="PF13456"/>
    </source>
</evidence>
<keyword evidence="3" id="KW-1185">Reference proteome</keyword>